<dbReference type="Gene3D" id="3.50.50.60">
    <property type="entry name" value="FAD/NAD(P)-binding domain"/>
    <property type="match status" value="1"/>
</dbReference>
<reference evidence="6" key="1">
    <citation type="submission" date="2020-08" db="EMBL/GenBank/DDBJ databases">
        <title>Genome public.</title>
        <authorList>
            <person name="Liu C."/>
            <person name="Sun Q."/>
        </authorList>
    </citation>
    <scope>NUCLEOTIDE SEQUENCE</scope>
    <source>
        <strain evidence="6">NSJ-33</strain>
    </source>
</reference>
<accession>A0A926I865</accession>
<dbReference type="PANTHER" id="PTHR13847">
    <property type="entry name" value="SARCOSINE DEHYDROGENASE-RELATED"/>
    <property type="match status" value="1"/>
</dbReference>
<evidence type="ECO:0000256" key="1">
    <source>
        <dbReference type="ARBA" id="ARBA00022714"/>
    </source>
</evidence>
<dbReference type="GO" id="GO:0046872">
    <property type="term" value="F:metal ion binding"/>
    <property type="evidence" value="ECO:0007669"/>
    <property type="project" value="UniProtKB-KW"/>
</dbReference>
<dbReference type="InterPro" id="IPR036922">
    <property type="entry name" value="Rieske_2Fe-2S_sf"/>
</dbReference>
<dbReference type="RefSeq" id="WP_249295694.1">
    <property type="nucleotide sequence ID" value="NZ_JACRSV010000003.1"/>
</dbReference>
<dbReference type="GO" id="GO:0004497">
    <property type="term" value="F:monooxygenase activity"/>
    <property type="evidence" value="ECO:0007669"/>
    <property type="project" value="UniProtKB-ARBA"/>
</dbReference>
<dbReference type="SUPFAM" id="SSF50022">
    <property type="entry name" value="ISP domain"/>
    <property type="match status" value="1"/>
</dbReference>
<dbReference type="GO" id="GO:0005737">
    <property type="term" value="C:cytoplasm"/>
    <property type="evidence" value="ECO:0007669"/>
    <property type="project" value="TreeGrafter"/>
</dbReference>
<keyword evidence="4" id="KW-0411">Iron-sulfur</keyword>
<sequence length="480" mass="53205">MESIWKMDLECGEPKPLPDKADVIVIGGGMTGILTAFVLSQQNADVILIDGERIAGGITQNTTAKITSQHGLIYEKLIKGAGKEHAEMYARANQQAIGQYRSMIEQFKIDCDYKELPHYVYSLESEEQIVKEALAAQKLGLPASAVSEVTLPFAVKGAVRFEGQAQFHPLKFIEPLAKKLTIFEQTKIRSVEERRVSTEKGTVSADYVVMAAHYPFVNFPGWYFLRLYQQRSYVLALRHAATLDGMYIDANSSGYSFRNHEDLLLLGGQGHRAGKHPGNCYRHLEEAAAKFYPESSIAAQWSAQDCMSLDGIPYIGAYSRSTPNLLVATGYNKWGMTSSMAAAQILTDRIMGKHNEYAKAFSPHRFHPKLSMAELSSHAKESAVGLSKGYFHRPLRELSSIPNGGAGVIRYQGKRVGAYKNDKGEVFLVSAKCPHLGCELSWNADELTWDCPCHGSRFDYHGNLIGNPAEEGIKLDKLSR</sequence>
<proteinExistence type="predicted"/>
<protein>
    <submittedName>
        <fullName evidence="6">FAD-dependent oxidoreductase</fullName>
    </submittedName>
</protein>
<dbReference type="PROSITE" id="PS51296">
    <property type="entry name" value="RIESKE"/>
    <property type="match status" value="1"/>
</dbReference>
<dbReference type="InterPro" id="IPR006076">
    <property type="entry name" value="FAD-dep_OxRdtase"/>
</dbReference>
<dbReference type="InterPro" id="IPR017941">
    <property type="entry name" value="Rieske_2Fe-2S"/>
</dbReference>
<comment type="caution">
    <text evidence="6">The sequence shown here is derived from an EMBL/GenBank/DDBJ whole genome shotgun (WGS) entry which is preliminary data.</text>
</comment>
<dbReference type="GO" id="GO:0016705">
    <property type="term" value="F:oxidoreductase activity, acting on paired donors, with incorporation or reduction of molecular oxygen"/>
    <property type="evidence" value="ECO:0007669"/>
    <property type="project" value="UniProtKB-ARBA"/>
</dbReference>
<evidence type="ECO:0000313" key="7">
    <source>
        <dbReference type="Proteomes" id="UP000610760"/>
    </source>
</evidence>
<dbReference type="Proteomes" id="UP000610760">
    <property type="component" value="Unassembled WGS sequence"/>
</dbReference>
<organism evidence="6 7">
    <name type="scientific">Fumia xinanensis</name>
    <dbReference type="NCBI Taxonomy" id="2763659"/>
    <lineage>
        <taxon>Bacteria</taxon>
        <taxon>Bacillati</taxon>
        <taxon>Bacillota</taxon>
        <taxon>Clostridia</taxon>
        <taxon>Eubacteriales</taxon>
        <taxon>Oscillospiraceae</taxon>
        <taxon>Fumia</taxon>
    </lineage>
</organism>
<dbReference type="Pfam" id="PF01266">
    <property type="entry name" value="DAO"/>
    <property type="match status" value="1"/>
</dbReference>
<keyword evidence="1" id="KW-0001">2Fe-2S</keyword>
<dbReference type="AlphaFoldDB" id="A0A926I865"/>
<dbReference type="SUPFAM" id="SSF51905">
    <property type="entry name" value="FAD/NAD(P)-binding domain"/>
    <property type="match status" value="1"/>
</dbReference>
<dbReference type="Pfam" id="PF00355">
    <property type="entry name" value="Rieske"/>
    <property type="match status" value="1"/>
</dbReference>
<dbReference type="GO" id="GO:0051537">
    <property type="term" value="F:2 iron, 2 sulfur cluster binding"/>
    <property type="evidence" value="ECO:0007669"/>
    <property type="project" value="UniProtKB-KW"/>
</dbReference>
<dbReference type="InterPro" id="IPR036188">
    <property type="entry name" value="FAD/NAD-bd_sf"/>
</dbReference>
<dbReference type="Gene3D" id="2.102.10.10">
    <property type="entry name" value="Rieske [2Fe-2S] iron-sulphur domain"/>
    <property type="match status" value="1"/>
</dbReference>
<evidence type="ECO:0000259" key="5">
    <source>
        <dbReference type="PROSITE" id="PS51296"/>
    </source>
</evidence>
<evidence type="ECO:0000256" key="4">
    <source>
        <dbReference type="ARBA" id="ARBA00023014"/>
    </source>
</evidence>
<keyword evidence="7" id="KW-1185">Reference proteome</keyword>
<evidence type="ECO:0000256" key="3">
    <source>
        <dbReference type="ARBA" id="ARBA00023004"/>
    </source>
</evidence>
<feature type="domain" description="Rieske" evidence="5">
    <location>
        <begin position="393"/>
        <end position="480"/>
    </location>
</feature>
<keyword evidence="2" id="KW-0479">Metal-binding</keyword>
<dbReference type="EMBL" id="JACRSV010000003">
    <property type="protein sequence ID" value="MBC8560612.1"/>
    <property type="molecule type" value="Genomic_DNA"/>
</dbReference>
<name>A0A926I865_9FIRM</name>
<evidence type="ECO:0000256" key="2">
    <source>
        <dbReference type="ARBA" id="ARBA00022723"/>
    </source>
</evidence>
<evidence type="ECO:0000313" key="6">
    <source>
        <dbReference type="EMBL" id="MBC8560612.1"/>
    </source>
</evidence>
<gene>
    <name evidence="6" type="ORF">H8710_11110</name>
</gene>
<dbReference type="PRINTS" id="PR00420">
    <property type="entry name" value="RNGMNOXGNASE"/>
</dbReference>
<dbReference type="PANTHER" id="PTHR13847:SF274">
    <property type="entry name" value="RIESKE 2FE-2S IRON-SULFUR PROTEIN YHFW-RELATED"/>
    <property type="match status" value="1"/>
</dbReference>
<keyword evidence="3" id="KW-0408">Iron</keyword>
<dbReference type="Gene3D" id="3.30.9.10">
    <property type="entry name" value="D-Amino Acid Oxidase, subunit A, domain 2"/>
    <property type="match status" value="1"/>
</dbReference>